<dbReference type="SUPFAM" id="SSF54909">
    <property type="entry name" value="Dimeric alpha+beta barrel"/>
    <property type="match status" value="1"/>
</dbReference>
<evidence type="ECO:0000259" key="1">
    <source>
        <dbReference type="Pfam" id="PF07978"/>
    </source>
</evidence>
<dbReference type="Pfam" id="PF07978">
    <property type="entry name" value="NIPSNAP"/>
    <property type="match status" value="1"/>
</dbReference>
<dbReference type="Gene3D" id="3.30.70.100">
    <property type="match status" value="1"/>
</dbReference>
<name>A0AAE3N551_9BURK</name>
<keyword evidence="3" id="KW-1185">Reference proteome</keyword>
<dbReference type="EMBL" id="JAQIPB010000001">
    <property type="protein sequence ID" value="MDA7415068.1"/>
    <property type="molecule type" value="Genomic_DNA"/>
</dbReference>
<evidence type="ECO:0000313" key="2">
    <source>
        <dbReference type="EMBL" id="MDA7415068.1"/>
    </source>
</evidence>
<sequence>MSVTCVIRYEIDPFQREAFEAYAQAWGRIIPRCGGRLIGYFLPHEGSNFEALGLIDFDSLAAYEAYRARLRADPEGRANFAWAQARRFILRETRSFTETVAGTLNAWPQNPLETAP</sequence>
<evidence type="ECO:0000313" key="3">
    <source>
        <dbReference type="Proteomes" id="UP001212602"/>
    </source>
</evidence>
<organism evidence="2 3">
    <name type="scientific">Xenophilus arseniciresistens</name>
    <dbReference type="NCBI Taxonomy" id="1283306"/>
    <lineage>
        <taxon>Bacteria</taxon>
        <taxon>Pseudomonadati</taxon>
        <taxon>Pseudomonadota</taxon>
        <taxon>Betaproteobacteria</taxon>
        <taxon>Burkholderiales</taxon>
        <taxon>Comamonadaceae</taxon>
        <taxon>Xenophilus</taxon>
    </lineage>
</organism>
<reference evidence="2" key="1">
    <citation type="submission" date="2023-01" db="EMBL/GenBank/DDBJ databases">
        <title>Xenophilus mangrovi sp. nov., isolated from soil of Mangrove nature reserve.</title>
        <authorList>
            <person name="Xu S."/>
            <person name="Liu Z."/>
            <person name="Xu Y."/>
        </authorList>
    </citation>
    <scope>NUCLEOTIDE SEQUENCE</scope>
    <source>
        <strain evidence="2">YW8</strain>
    </source>
</reference>
<accession>A0AAE3N551</accession>
<dbReference type="AlphaFoldDB" id="A0AAE3N551"/>
<gene>
    <name evidence="2" type="ORF">PGB34_01705</name>
</gene>
<proteinExistence type="predicted"/>
<dbReference type="Proteomes" id="UP001212602">
    <property type="component" value="Unassembled WGS sequence"/>
</dbReference>
<dbReference type="RefSeq" id="WP_271426334.1">
    <property type="nucleotide sequence ID" value="NZ_JAQIPB010000001.1"/>
</dbReference>
<dbReference type="InterPro" id="IPR011008">
    <property type="entry name" value="Dimeric_a/b-barrel"/>
</dbReference>
<feature type="domain" description="NIPSNAP" evidence="1">
    <location>
        <begin position="7"/>
        <end position="98"/>
    </location>
</feature>
<protein>
    <submittedName>
        <fullName evidence="2">NIPSNAP family protein</fullName>
    </submittedName>
</protein>
<dbReference type="InterPro" id="IPR012577">
    <property type="entry name" value="NIPSNAP"/>
</dbReference>
<comment type="caution">
    <text evidence="2">The sequence shown here is derived from an EMBL/GenBank/DDBJ whole genome shotgun (WGS) entry which is preliminary data.</text>
</comment>